<organism evidence="2">
    <name type="scientific">marine sediment metagenome</name>
    <dbReference type="NCBI Taxonomy" id="412755"/>
    <lineage>
        <taxon>unclassified sequences</taxon>
        <taxon>metagenomes</taxon>
        <taxon>ecological metagenomes</taxon>
    </lineage>
</organism>
<feature type="domain" description="Amidase" evidence="1">
    <location>
        <begin position="1"/>
        <end position="71"/>
    </location>
</feature>
<dbReference type="InterPro" id="IPR023631">
    <property type="entry name" value="Amidase_dom"/>
</dbReference>
<dbReference type="SUPFAM" id="SSF75304">
    <property type="entry name" value="Amidase signature (AS) enzymes"/>
    <property type="match status" value="1"/>
</dbReference>
<dbReference type="InterPro" id="IPR000120">
    <property type="entry name" value="Amidase"/>
</dbReference>
<dbReference type="PANTHER" id="PTHR11895">
    <property type="entry name" value="TRANSAMIDASE"/>
    <property type="match status" value="1"/>
</dbReference>
<dbReference type="InterPro" id="IPR036928">
    <property type="entry name" value="AS_sf"/>
</dbReference>
<protein>
    <recommendedName>
        <fullName evidence="1">Amidase domain-containing protein</fullName>
    </recommendedName>
</protein>
<gene>
    <name evidence="2" type="ORF">S01H1_62357</name>
</gene>
<evidence type="ECO:0000313" key="2">
    <source>
        <dbReference type="EMBL" id="GAG40814.1"/>
    </source>
</evidence>
<feature type="non-terminal residue" evidence="2">
    <location>
        <position position="1"/>
    </location>
</feature>
<sequence>PTMPTEAFAAKGPPPGEIDGHPIPLLGAVAFTYPFNLTGHPAASVPAGLTKNGLPAGLQIIGPRHRDDLVLQASYAFEQMKPWNDRWPNIG</sequence>
<evidence type="ECO:0000259" key="1">
    <source>
        <dbReference type="Pfam" id="PF01425"/>
    </source>
</evidence>
<reference evidence="2" key="1">
    <citation type="journal article" date="2014" name="Front. Microbiol.">
        <title>High frequency of phylogenetically diverse reductive dehalogenase-homologous genes in deep subseafloor sedimentary metagenomes.</title>
        <authorList>
            <person name="Kawai M."/>
            <person name="Futagami T."/>
            <person name="Toyoda A."/>
            <person name="Takaki Y."/>
            <person name="Nishi S."/>
            <person name="Hori S."/>
            <person name="Arai W."/>
            <person name="Tsubouchi T."/>
            <person name="Morono Y."/>
            <person name="Uchiyama I."/>
            <person name="Ito T."/>
            <person name="Fujiyama A."/>
            <person name="Inagaki F."/>
            <person name="Takami H."/>
        </authorList>
    </citation>
    <scope>NUCLEOTIDE SEQUENCE</scope>
    <source>
        <strain evidence="2">Expedition CK06-06</strain>
    </source>
</reference>
<accession>X0XC94</accession>
<dbReference type="Pfam" id="PF01425">
    <property type="entry name" value="Amidase"/>
    <property type="match status" value="1"/>
</dbReference>
<proteinExistence type="predicted"/>
<dbReference type="EMBL" id="BARS01040952">
    <property type="protein sequence ID" value="GAG40814.1"/>
    <property type="molecule type" value="Genomic_DNA"/>
</dbReference>
<dbReference type="GO" id="GO:0003824">
    <property type="term" value="F:catalytic activity"/>
    <property type="evidence" value="ECO:0007669"/>
    <property type="project" value="InterPro"/>
</dbReference>
<dbReference type="AlphaFoldDB" id="X0XC94"/>
<comment type="caution">
    <text evidence="2">The sequence shown here is derived from an EMBL/GenBank/DDBJ whole genome shotgun (WGS) entry which is preliminary data.</text>
</comment>
<dbReference type="Gene3D" id="3.90.1300.10">
    <property type="entry name" value="Amidase signature (AS) domain"/>
    <property type="match status" value="1"/>
</dbReference>
<name>X0XC94_9ZZZZ</name>
<dbReference type="PANTHER" id="PTHR11895:SF7">
    <property type="entry name" value="GLUTAMYL-TRNA(GLN) AMIDOTRANSFERASE SUBUNIT A, MITOCHONDRIAL"/>
    <property type="match status" value="1"/>
</dbReference>